<feature type="transmembrane region" description="Helical" evidence="7">
    <location>
        <begin position="199"/>
        <end position="218"/>
    </location>
</feature>
<evidence type="ECO:0000256" key="1">
    <source>
        <dbReference type="ARBA" id="ARBA00004141"/>
    </source>
</evidence>
<evidence type="ECO:0000256" key="4">
    <source>
        <dbReference type="ARBA" id="ARBA00022692"/>
    </source>
</evidence>
<dbReference type="SUPFAM" id="SSF51735">
    <property type="entry name" value="NAD(P)-binding Rossmann-fold domains"/>
    <property type="match status" value="1"/>
</dbReference>
<dbReference type="InterPro" id="IPR038770">
    <property type="entry name" value="Na+/solute_symporter_sf"/>
</dbReference>
<evidence type="ECO:0000313" key="11">
    <source>
        <dbReference type="Proteomes" id="UP001214250"/>
    </source>
</evidence>
<dbReference type="InterPro" id="IPR036291">
    <property type="entry name" value="NAD(P)-bd_dom_sf"/>
</dbReference>
<reference evidence="10 11" key="1">
    <citation type="submission" date="2023-02" db="EMBL/GenBank/DDBJ databases">
        <title>Genome sequence of Lentisphaera profundi SAORIC-696.</title>
        <authorList>
            <person name="Kim e."/>
            <person name="Cho J.-C."/>
            <person name="Choi A."/>
            <person name="Kang I."/>
        </authorList>
    </citation>
    <scope>NUCLEOTIDE SEQUENCE [LARGE SCALE GENOMIC DNA]</scope>
    <source>
        <strain evidence="10 11">SAORIC-696</strain>
    </source>
</reference>
<keyword evidence="4 7" id="KW-0812">Transmembrane</keyword>
<dbReference type="Proteomes" id="UP001214250">
    <property type="component" value="Chromosome 2"/>
</dbReference>
<dbReference type="Gene3D" id="3.40.50.720">
    <property type="entry name" value="NAD(P)-binding Rossmann-like Domain"/>
    <property type="match status" value="1"/>
</dbReference>
<evidence type="ECO:0000259" key="8">
    <source>
        <dbReference type="Pfam" id="PF00999"/>
    </source>
</evidence>
<feature type="transmembrane region" description="Helical" evidence="7">
    <location>
        <begin position="271"/>
        <end position="292"/>
    </location>
</feature>
<evidence type="ECO:0000256" key="2">
    <source>
        <dbReference type="ARBA" id="ARBA00005551"/>
    </source>
</evidence>
<dbReference type="RefSeq" id="WP_274153512.1">
    <property type="nucleotide sequence ID" value="NZ_CP117812.1"/>
</dbReference>
<dbReference type="Gene3D" id="1.20.1530.20">
    <property type="match status" value="1"/>
</dbReference>
<protein>
    <submittedName>
        <fullName evidence="10">Cation:proton antiporter</fullName>
    </submittedName>
</protein>
<gene>
    <name evidence="10" type="ORF">PQO03_12420</name>
</gene>
<comment type="subcellular location">
    <subcellularLocation>
        <location evidence="1">Membrane</location>
        <topology evidence="1">Multi-pass membrane protein</topology>
    </subcellularLocation>
</comment>
<dbReference type="Pfam" id="PF02254">
    <property type="entry name" value="TrkA_N"/>
    <property type="match status" value="1"/>
</dbReference>
<feature type="transmembrane region" description="Helical" evidence="7">
    <location>
        <begin position="110"/>
        <end position="129"/>
    </location>
</feature>
<organism evidence="10 11">
    <name type="scientific">Lentisphaera profundi</name>
    <dbReference type="NCBI Taxonomy" id="1658616"/>
    <lineage>
        <taxon>Bacteria</taxon>
        <taxon>Pseudomonadati</taxon>
        <taxon>Lentisphaerota</taxon>
        <taxon>Lentisphaeria</taxon>
        <taxon>Lentisphaerales</taxon>
        <taxon>Lentisphaeraceae</taxon>
        <taxon>Lentisphaera</taxon>
    </lineage>
</organism>
<feature type="transmembrane region" description="Helical" evidence="7">
    <location>
        <begin position="141"/>
        <end position="163"/>
    </location>
</feature>
<feature type="transmembrane region" description="Helical" evidence="7">
    <location>
        <begin position="45"/>
        <end position="63"/>
    </location>
</feature>
<dbReference type="PANTHER" id="PTHR42751:SF1">
    <property type="entry name" value="CATION_PROTON ANTIPORTER YBAL-RELATED"/>
    <property type="match status" value="1"/>
</dbReference>
<keyword evidence="6 7" id="KW-0472">Membrane</keyword>
<feature type="domain" description="Cation/H+ exchanger transmembrane" evidence="8">
    <location>
        <begin position="9"/>
        <end position="347"/>
    </location>
</feature>
<dbReference type="PANTHER" id="PTHR42751">
    <property type="entry name" value="SODIUM/HYDROGEN EXCHANGER FAMILY/TRKA DOMAIN PROTEIN"/>
    <property type="match status" value="1"/>
</dbReference>
<sequence length="538" mass="58392">MSAIIWLGIAFFFGTLAKIIKLPPLIGYLAAGFLLPVIGFDDRDALNQFADLGVTLLLFTIGLKLKVSNLLKVPIWATGLGHMALITVAMSGLIFLLSATGLSHLSGLDLKAIVLIGFALSFSSTVFVVKVLEEKGAMNSFYGTLAVGILIIQDGAAVIYLAASTGEVPSPWALALLVGLYPIYLLMKKFLNFIQQGELLLLFGLLIALGGAVLFDSFGIKGDLGALILGIMLAKHKYATNLAKELFNFKDLFLVGFFLSIGLNGLPDSNIIIIAIILSLVLPLKAGLFFLLLTKFRVTSRTAILSSALLFNYSEFGLIVAKVGVDTQVLSPEWLTIIALSLAISFLYASPISANTEKLIAFTISKAKKFESKIRLPEETIIDPGDVNIIIIGLGRLGTGAYDEFVSQGVDKIVGFDNDSSVVKRHLKNNRHAILANSVDPDFWERFCINHPSIYMVLLSMPQTSNNLFAAQQLRSNKFSGKIFATVKYKEDEQLLKENGVDYIFNFYTSAGAGFASESLSVFPKKEGSMELCAENII</sequence>
<evidence type="ECO:0000256" key="7">
    <source>
        <dbReference type="SAM" id="Phobius"/>
    </source>
</evidence>
<feature type="transmembrane region" description="Helical" evidence="7">
    <location>
        <begin position="331"/>
        <end position="349"/>
    </location>
</feature>
<comment type="similarity">
    <text evidence="2">Belongs to the monovalent cation:proton antiporter 2 (CPA2) transporter (TC 2.A.37) family.</text>
</comment>
<feature type="domain" description="RCK N-terminal" evidence="9">
    <location>
        <begin position="389"/>
        <end position="506"/>
    </location>
</feature>
<proteinExistence type="inferred from homology"/>
<dbReference type="InterPro" id="IPR006153">
    <property type="entry name" value="Cation/H_exchanger_TM"/>
</dbReference>
<dbReference type="EMBL" id="CP117812">
    <property type="protein sequence ID" value="WDE98641.1"/>
    <property type="molecule type" value="Genomic_DNA"/>
</dbReference>
<evidence type="ECO:0000256" key="5">
    <source>
        <dbReference type="ARBA" id="ARBA00022989"/>
    </source>
</evidence>
<evidence type="ECO:0000259" key="9">
    <source>
        <dbReference type="Pfam" id="PF02254"/>
    </source>
</evidence>
<evidence type="ECO:0000313" key="10">
    <source>
        <dbReference type="EMBL" id="WDE98641.1"/>
    </source>
</evidence>
<feature type="transmembrane region" description="Helical" evidence="7">
    <location>
        <begin position="169"/>
        <end position="187"/>
    </location>
</feature>
<dbReference type="InterPro" id="IPR003148">
    <property type="entry name" value="RCK_N"/>
</dbReference>
<keyword evidence="11" id="KW-1185">Reference proteome</keyword>
<feature type="transmembrane region" description="Helical" evidence="7">
    <location>
        <begin position="75"/>
        <end position="98"/>
    </location>
</feature>
<feature type="transmembrane region" description="Helical" evidence="7">
    <location>
        <begin position="304"/>
        <end position="325"/>
    </location>
</feature>
<accession>A0ABY7VXJ2</accession>
<name>A0ABY7VXJ2_9BACT</name>
<evidence type="ECO:0000256" key="3">
    <source>
        <dbReference type="ARBA" id="ARBA00022448"/>
    </source>
</evidence>
<keyword evidence="5 7" id="KW-1133">Transmembrane helix</keyword>
<dbReference type="Pfam" id="PF00999">
    <property type="entry name" value="Na_H_Exchanger"/>
    <property type="match status" value="1"/>
</dbReference>
<evidence type="ECO:0000256" key="6">
    <source>
        <dbReference type="ARBA" id="ARBA00023136"/>
    </source>
</evidence>
<keyword evidence="3" id="KW-0813">Transport</keyword>